<accession>A0ABW2T0T7</accession>
<keyword evidence="3" id="KW-1185">Reference proteome</keyword>
<sequence length="58" mass="6108">MTCVETRGGAVYTEVAEGVENFAQAYDSLRSTALTPDESATVIRSAIGRAKLAKGRST</sequence>
<reference evidence="3" key="1">
    <citation type="journal article" date="2019" name="Int. J. Syst. Evol. Microbiol.">
        <title>The Global Catalogue of Microorganisms (GCM) 10K type strain sequencing project: providing services to taxonomists for standard genome sequencing and annotation.</title>
        <authorList>
            <consortium name="The Broad Institute Genomics Platform"/>
            <consortium name="The Broad Institute Genome Sequencing Center for Infectious Disease"/>
            <person name="Wu L."/>
            <person name="Ma J."/>
        </authorList>
    </citation>
    <scope>NUCLEOTIDE SEQUENCE [LARGE SCALE GENOMIC DNA]</scope>
    <source>
        <strain evidence="3">JCM 10083</strain>
    </source>
</reference>
<proteinExistence type="predicted"/>
<protein>
    <submittedName>
        <fullName evidence="2">Scr1 family TA system antitoxin-like transcriptional regulator</fullName>
    </submittedName>
</protein>
<name>A0ABW2T0T7_9ACTN</name>
<feature type="domain" description="DUF5753" evidence="1">
    <location>
        <begin position="3"/>
        <end position="44"/>
    </location>
</feature>
<dbReference type="Pfam" id="PF19054">
    <property type="entry name" value="DUF5753"/>
    <property type="match status" value="1"/>
</dbReference>
<organism evidence="2 3">
    <name type="scientific">Streptosporangium amethystogenes subsp. fukuiense</name>
    <dbReference type="NCBI Taxonomy" id="698418"/>
    <lineage>
        <taxon>Bacteria</taxon>
        <taxon>Bacillati</taxon>
        <taxon>Actinomycetota</taxon>
        <taxon>Actinomycetes</taxon>
        <taxon>Streptosporangiales</taxon>
        <taxon>Streptosporangiaceae</taxon>
        <taxon>Streptosporangium</taxon>
    </lineage>
</organism>
<evidence type="ECO:0000313" key="3">
    <source>
        <dbReference type="Proteomes" id="UP001596514"/>
    </source>
</evidence>
<dbReference type="InterPro" id="IPR043917">
    <property type="entry name" value="DUF5753"/>
</dbReference>
<dbReference type="Proteomes" id="UP001596514">
    <property type="component" value="Unassembled WGS sequence"/>
</dbReference>
<comment type="caution">
    <text evidence="2">The sequence shown here is derived from an EMBL/GenBank/DDBJ whole genome shotgun (WGS) entry which is preliminary data.</text>
</comment>
<dbReference type="RefSeq" id="WP_386271574.1">
    <property type="nucleotide sequence ID" value="NZ_BAAAGK010000021.1"/>
</dbReference>
<evidence type="ECO:0000259" key="1">
    <source>
        <dbReference type="Pfam" id="PF19054"/>
    </source>
</evidence>
<evidence type="ECO:0000313" key="2">
    <source>
        <dbReference type="EMBL" id="MFC7601979.1"/>
    </source>
</evidence>
<gene>
    <name evidence="2" type="ORF">ACFQVD_17925</name>
</gene>
<dbReference type="EMBL" id="JBHTEE010000001">
    <property type="protein sequence ID" value="MFC7601979.1"/>
    <property type="molecule type" value="Genomic_DNA"/>
</dbReference>